<feature type="compositionally biased region" description="Polar residues" evidence="1">
    <location>
        <begin position="491"/>
        <end position="500"/>
    </location>
</feature>
<sequence length="518" mass="58027">MTAPSPLAVMRFRQYTASEPYDYTIPRSADRAKVGAPEFQYQLKYKRGDEILIPVDNLGFDHPVGINETNGQVGNIANLDHLRLDLDGRKPPTRSYQIHGIIDLDKPTEVSPFRPNDYEHLNKPPGQLSEDASSSRWQYSFGEPLLLRPISNEQLKNQTERLVHLFNLCSGKPLSLPMSSVQLFPNYRYIGTVPVLDPRFSGARAAFTCGQLVTAAMFGKRSIRLGHRDITNSVYCISSTTGAAAWVLQDKLEPIEHISLDAYKESLSWTQSTVASKRRRKRLTDASSSASPEGVLVKQEDPPSDDEYAQSMRRLQIEGTNTLTLTYVDDEEDAPGETDHELFDDDNSNPYYDETPSPSSPHEGEDDPSLAPLRVKQEDLGNGQGLRTRISIDKNRPQTPEHERRLRRDQAMLESWHQRRLGGEERTGRHPLRGRHRRVQQVAVMHGQMGTEGLPVDPTEPPGQQEIAEELLIEYPEDGVTDALSVRSRFSTPVTPSTIDTPVLSAKASPPFGVPDDD</sequence>
<comment type="caution">
    <text evidence="2">The sequence shown here is derived from an EMBL/GenBank/DDBJ whole genome shotgun (WGS) entry which is preliminary data.</text>
</comment>
<organism evidence="2 3">
    <name type="scientific">Drechslerella dactyloides</name>
    <name type="common">Nematode-trapping fungus</name>
    <name type="synonym">Arthrobotrys dactyloides</name>
    <dbReference type="NCBI Taxonomy" id="74499"/>
    <lineage>
        <taxon>Eukaryota</taxon>
        <taxon>Fungi</taxon>
        <taxon>Dikarya</taxon>
        <taxon>Ascomycota</taxon>
        <taxon>Pezizomycotina</taxon>
        <taxon>Orbiliomycetes</taxon>
        <taxon>Orbiliales</taxon>
        <taxon>Orbiliaceae</taxon>
        <taxon>Drechslerella</taxon>
    </lineage>
</organism>
<reference evidence="2" key="1">
    <citation type="submission" date="2023-01" db="EMBL/GenBank/DDBJ databases">
        <title>The chitinases involved in constricting ring structure development in the nematode-trapping fungus Drechslerella dactyloides.</title>
        <authorList>
            <person name="Wang R."/>
            <person name="Zhang L."/>
            <person name="Tang P."/>
            <person name="Li S."/>
            <person name="Liang L."/>
        </authorList>
    </citation>
    <scope>NUCLEOTIDE SEQUENCE</scope>
    <source>
        <strain evidence="2">YMF1.00031</strain>
    </source>
</reference>
<feature type="compositionally biased region" description="Basic and acidic residues" evidence="1">
    <location>
        <begin position="390"/>
        <end position="411"/>
    </location>
</feature>
<name>A0AAD6J2R2_DREDA</name>
<protein>
    <submittedName>
        <fullName evidence="2">Uncharacterized protein</fullName>
    </submittedName>
</protein>
<evidence type="ECO:0000313" key="2">
    <source>
        <dbReference type="EMBL" id="KAJ6262534.1"/>
    </source>
</evidence>
<evidence type="ECO:0000313" key="3">
    <source>
        <dbReference type="Proteomes" id="UP001221413"/>
    </source>
</evidence>
<feature type="region of interest" description="Disordered" evidence="1">
    <location>
        <begin position="322"/>
        <end position="411"/>
    </location>
</feature>
<proteinExistence type="predicted"/>
<accession>A0AAD6J2R2</accession>
<gene>
    <name evidence="2" type="ORF">Dda_3345</name>
</gene>
<dbReference type="EMBL" id="JAQGDS010000003">
    <property type="protein sequence ID" value="KAJ6262534.1"/>
    <property type="molecule type" value="Genomic_DNA"/>
</dbReference>
<feature type="region of interest" description="Disordered" evidence="1">
    <location>
        <begin position="278"/>
        <end position="307"/>
    </location>
</feature>
<feature type="compositionally biased region" description="Acidic residues" evidence="1">
    <location>
        <begin position="328"/>
        <end position="347"/>
    </location>
</feature>
<dbReference type="Proteomes" id="UP001221413">
    <property type="component" value="Unassembled WGS sequence"/>
</dbReference>
<dbReference type="AlphaFoldDB" id="A0AAD6J2R2"/>
<feature type="region of interest" description="Disordered" evidence="1">
    <location>
        <begin position="491"/>
        <end position="518"/>
    </location>
</feature>
<evidence type="ECO:0000256" key="1">
    <source>
        <dbReference type="SAM" id="MobiDB-lite"/>
    </source>
</evidence>
<keyword evidence="3" id="KW-1185">Reference proteome</keyword>